<dbReference type="GO" id="GO:0000981">
    <property type="term" value="F:DNA-binding transcription factor activity, RNA polymerase II-specific"/>
    <property type="evidence" value="ECO:0007669"/>
    <property type="project" value="InterPro"/>
</dbReference>
<dbReference type="Proteomes" id="UP000245910">
    <property type="component" value="Chromosome II"/>
</dbReference>
<evidence type="ECO:0000256" key="3">
    <source>
        <dbReference type="ARBA" id="ARBA00023015"/>
    </source>
</evidence>
<evidence type="ECO:0000256" key="1">
    <source>
        <dbReference type="ARBA" id="ARBA00004123"/>
    </source>
</evidence>
<dbReference type="CDD" id="cd00067">
    <property type="entry name" value="GAL4"/>
    <property type="match status" value="1"/>
</dbReference>
<evidence type="ECO:0000259" key="6">
    <source>
        <dbReference type="PROSITE" id="PS50048"/>
    </source>
</evidence>
<keyword evidence="2" id="KW-0479">Metal-binding</keyword>
<dbReference type="EMBL" id="LN649230">
    <property type="protein sequence ID" value="CEI60189.1"/>
    <property type="molecule type" value="Genomic_DNA"/>
</dbReference>
<dbReference type="InterPro" id="IPR050815">
    <property type="entry name" value="TF_fung"/>
</dbReference>
<dbReference type="InterPro" id="IPR007219">
    <property type="entry name" value="XnlR_reg_dom"/>
</dbReference>
<dbReference type="SUPFAM" id="SSF57701">
    <property type="entry name" value="Zn2/Cys6 DNA-binding domain"/>
    <property type="match status" value="1"/>
</dbReference>
<evidence type="ECO:0000313" key="7">
    <source>
        <dbReference type="EMBL" id="CEI60189.1"/>
    </source>
</evidence>
<protein>
    <recommendedName>
        <fullName evidence="6">Zn(2)-C6 fungal-type domain-containing protein</fullName>
    </recommendedName>
</protein>
<dbReference type="PROSITE" id="PS00463">
    <property type="entry name" value="ZN2_CY6_FUNGAL_1"/>
    <property type="match status" value="1"/>
</dbReference>
<evidence type="ECO:0000256" key="2">
    <source>
        <dbReference type="ARBA" id="ARBA00022723"/>
    </source>
</evidence>
<comment type="subcellular location">
    <subcellularLocation>
        <location evidence="1">Nucleus</location>
    </subcellularLocation>
</comment>
<feature type="domain" description="Zn(2)-C6 fungal-type" evidence="6">
    <location>
        <begin position="6"/>
        <end position="39"/>
    </location>
</feature>
<dbReference type="Pfam" id="PF04082">
    <property type="entry name" value="Fungal_trans"/>
    <property type="match status" value="1"/>
</dbReference>
<keyword evidence="4" id="KW-0804">Transcription</keyword>
<keyword evidence="5" id="KW-0539">Nucleus</keyword>
<dbReference type="GO" id="GO:0003677">
    <property type="term" value="F:DNA binding"/>
    <property type="evidence" value="ECO:0007669"/>
    <property type="project" value="InterPro"/>
</dbReference>
<dbReference type="PANTHER" id="PTHR47338:SF16">
    <property type="entry name" value="TRANSCRIPTION FACTOR, PUTATIVE (AFU_ORTHOLOGUE AFUA_2G09360)-RELATED"/>
    <property type="match status" value="1"/>
</dbReference>
<keyword evidence="8" id="KW-1185">Reference proteome</keyword>
<proteinExistence type="predicted"/>
<dbReference type="GO" id="GO:0005634">
    <property type="term" value="C:nucleus"/>
    <property type="evidence" value="ECO:0007669"/>
    <property type="project" value="UniProtKB-SubCell"/>
</dbReference>
<dbReference type="PANTHER" id="PTHR47338">
    <property type="entry name" value="ZN(II)2CYS6 TRANSCRIPTION FACTOR (EUROFUNG)-RELATED"/>
    <property type="match status" value="1"/>
</dbReference>
<dbReference type="SMART" id="SM00066">
    <property type="entry name" value="GAL4"/>
    <property type="match status" value="1"/>
</dbReference>
<dbReference type="InterPro" id="IPR036864">
    <property type="entry name" value="Zn2-C6_fun-type_DNA-bd_sf"/>
</dbReference>
<dbReference type="GO" id="GO:0006351">
    <property type="term" value="P:DNA-templated transcription"/>
    <property type="evidence" value="ECO:0007669"/>
    <property type="project" value="InterPro"/>
</dbReference>
<dbReference type="GO" id="GO:0008270">
    <property type="term" value="F:zinc ion binding"/>
    <property type="evidence" value="ECO:0007669"/>
    <property type="project" value="InterPro"/>
</dbReference>
<accession>A0A2L2SV62</accession>
<dbReference type="InterPro" id="IPR001138">
    <property type="entry name" value="Zn2Cys6_DnaBD"/>
</dbReference>
<dbReference type="PROSITE" id="PS50048">
    <property type="entry name" value="ZN2_CY6_FUNGAL_2"/>
    <property type="match status" value="1"/>
</dbReference>
<dbReference type="AlphaFoldDB" id="A0A2L2SV62"/>
<organism evidence="7 8">
    <name type="scientific">Fusarium venenatum</name>
    <dbReference type="NCBI Taxonomy" id="56646"/>
    <lineage>
        <taxon>Eukaryota</taxon>
        <taxon>Fungi</taxon>
        <taxon>Dikarya</taxon>
        <taxon>Ascomycota</taxon>
        <taxon>Pezizomycotina</taxon>
        <taxon>Sordariomycetes</taxon>
        <taxon>Hypocreomycetidae</taxon>
        <taxon>Hypocreales</taxon>
        <taxon>Nectriaceae</taxon>
        <taxon>Fusarium</taxon>
    </lineage>
</organism>
<dbReference type="SMART" id="SM00906">
    <property type="entry name" value="Fungal_trans"/>
    <property type="match status" value="1"/>
</dbReference>
<sequence>MRFPTACSRCRNRRKKCFQTNPGGPCDACAKKRHHQCSLVEASLPLQRISSLVERNDLHPQSYLSHDLIEDLVENYIHYILDRPHTLFHLPTLRAAVRGGQLGDGLLFAILAFGCRFHNKPETASLGPTFMQKSKQILKQDMENICLENIQTCVLLANLSSSSKNPESEALFVTLGIRMAEILGLDRPNPADSEVLRETKCRVWWTLFMADRWSSIGRNLRRAMPDLDQETPLPMDEDVFHHMDVDQGSERRPPRPRTLGLWAYNIMLARQLGPIQTLNKQWGQEGISEDYVMQRVADLAQGLRLWEARLPDGKKATEENLRAHSAKGLGGPFLAIHTGYHQHFVLLLFRFLDLNRTQTPETIEYAELCKHHASSISHLVKLSRQVPNCELVFGGVGYMTAASSAVLLHTLVFGQQDDTAGIRAQLESNYEAIHELQKYWPSIENSTCTRPGAMQTYKFDKWMVRFLVEHHLPLDEPEGSFPQV</sequence>
<evidence type="ECO:0000313" key="8">
    <source>
        <dbReference type="Proteomes" id="UP000245910"/>
    </source>
</evidence>
<reference evidence="8" key="1">
    <citation type="submission" date="2014-10" db="EMBL/GenBank/DDBJ databases">
        <authorList>
            <person name="King R."/>
        </authorList>
    </citation>
    <scope>NUCLEOTIDE SEQUENCE [LARGE SCALE GENOMIC DNA]</scope>
    <source>
        <strain evidence="8">A3/5</strain>
    </source>
</reference>
<evidence type="ECO:0000256" key="5">
    <source>
        <dbReference type="ARBA" id="ARBA00023242"/>
    </source>
</evidence>
<keyword evidence="3" id="KW-0805">Transcription regulation</keyword>
<dbReference type="STRING" id="56646.A0A2L2SV62"/>
<name>A0A2L2SV62_9HYPO</name>
<evidence type="ECO:0000256" key="4">
    <source>
        <dbReference type="ARBA" id="ARBA00023163"/>
    </source>
</evidence>
<dbReference type="CDD" id="cd12148">
    <property type="entry name" value="fungal_TF_MHR"/>
    <property type="match status" value="1"/>
</dbReference>